<gene>
    <name evidence="10" type="ORF">BXYJ_LOCUS9713</name>
</gene>
<dbReference type="GO" id="GO:0016788">
    <property type="term" value="F:hydrolase activity, acting on ester bonds"/>
    <property type="evidence" value="ECO:0007669"/>
    <property type="project" value="InterPro"/>
</dbReference>
<keyword evidence="6" id="KW-0325">Glycoprotein</keyword>
<evidence type="ECO:0000313" key="13">
    <source>
        <dbReference type="WBParaSite" id="BXY_0791300.1"/>
    </source>
</evidence>
<evidence type="ECO:0000313" key="11">
    <source>
        <dbReference type="Proteomes" id="UP000095284"/>
    </source>
</evidence>
<evidence type="ECO:0000256" key="1">
    <source>
        <dbReference type="ARBA" id="ARBA00010701"/>
    </source>
</evidence>
<keyword evidence="12" id="KW-1185">Reference proteome</keyword>
<keyword evidence="4 7" id="KW-0442">Lipid degradation</keyword>
<dbReference type="PANTHER" id="PTHR11005">
    <property type="entry name" value="LYSOSOMAL ACID LIPASE-RELATED"/>
    <property type="match status" value="1"/>
</dbReference>
<evidence type="ECO:0000313" key="10">
    <source>
        <dbReference type="EMBL" id="CAD5227168.1"/>
    </source>
</evidence>
<evidence type="ECO:0000256" key="7">
    <source>
        <dbReference type="PIRNR" id="PIRNR000862"/>
    </source>
</evidence>
<reference evidence="10" key="2">
    <citation type="submission" date="2020-09" db="EMBL/GenBank/DDBJ databases">
        <authorList>
            <person name="Kikuchi T."/>
        </authorList>
    </citation>
    <scope>NUCLEOTIDE SEQUENCE</scope>
    <source>
        <strain evidence="10">Ka4C1</strain>
    </source>
</reference>
<dbReference type="Proteomes" id="UP000582659">
    <property type="component" value="Unassembled WGS sequence"/>
</dbReference>
<evidence type="ECO:0000259" key="9">
    <source>
        <dbReference type="Pfam" id="PF04083"/>
    </source>
</evidence>
<feature type="active site" description="Nucleophile" evidence="8">
    <location>
        <position position="172"/>
    </location>
</feature>
<organism evidence="11 13">
    <name type="scientific">Bursaphelenchus xylophilus</name>
    <name type="common">Pinewood nematode worm</name>
    <name type="synonym">Aphelenchoides xylophilus</name>
    <dbReference type="NCBI Taxonomy" id="6326"/>
    <lineage>
        <taxon>Eukaryota</taxon>
        <taxon>Metazoa</taxon>
        <taxon>Ecdysozoa</taxon>
        <taxon>Nematoda</taxon>
        <taxon>Chromadorea</taxon>
        <taxon>Rhabditida</taxon>
        <taxon>Tylenchina</taxon>
        <taxon>Tylenchomorpha</taxon>
        <taxon>Aphelenchoidea</taxon>
        <taxon>Aphelenchoididae</taxon>
        <taxon>Bursaphelenchus</taxon>
    </lineage>
</organism>
<dbReference type="Proteomes" id="UP000659654">
    <property type="component" value="Unassembled WGS sequence"/>
</dbReference>
<keyword evidence="5" id="KW-0443">Lipid metabolism</keyword>
<keyword evidence="3 7" id="KW-0378">Hydrolase</keyword>
<dbReference type="PIRSF" id="PIRSF000862">
    <property type="entry name" value="Steryl_ester_lip"/>
    <property type="match status" value="1"/>
</dbReference>
<evidence type="ECO:0000256" key="2">
    <source>
        <dbReference type="ARBA" id="ARBA00022729"/>
    </source>
</evidence>
<accession>A0A1I7S4I0</accession>
<feature type="active site" description="Charge relay system" evidence="8">
    <location>
        <position position="347"/>
    </location>
</feature>
<dbReference type="WBParaSite" id="BXY_0791300.1">
    <property type="protein sequence ID" value="BXY_0791300.1"/>
    <property type="gene ID" value="BXY_0791300"/>
</dbReference>
<evidence type="ECO:0000256" key="8">
    <source>
        <dbReference type="PIRSR" id="PIRSR000862-1"/>
    </source>
</evidence>
<protein>
    <recommendedName>
        <fullName evidence="7">Lipase</fullName>
    </recommendedName>
</protein>
<feature type="active site" description="Charge relay system" evidence="8">
    <location>
        <position position="378"/>
    </location>
</feature>
<evidence type="ECO:0000256" key="3">
    <source>
        <dbReference type="ARBA" id="ARBA00022801"/>
    </source>
</evidence>
<name>A0A1I7S4I0_BURXY</name>
<proteinExistence type="inferred from homology"/>
<sequence>MFYFYLIFSGVYGLPTFLSDKRFGGQNPEENLDTAGIISFFGYPSETHTVTTSDGYIIDIHRIPHGKNKTFDSDPDRPVILLMHGLYEASSCFVNNLPNESAGFLFADAGFDVWLGNVRGNTYGRRHITLSAKQHEFWKFSWSEHANLDLSAIFDKIAEVTGQKQIYYLGHSQGTLIMFAQLAENVEFAARIKRFFALAPVGSVKNIKGLIGAIEKVVWPVIDVVKLILRDIEFRENWIVQKAIEAICSSHFIQHYCADLIYFVTGPEFGNINMSRLDVYLSHAPAGSSTRNMLHWAQLAHTGVMAKYDYRNRWENKKHYGQITPPIYDLGKIDPNLNLHIYSSDIDWLADPEDVADTISKLPTGTVKTKTTLHDVSHIDFVWGLNAASLIYEPIIELVRTWDGL</sequence>
<dbReference type="FunFam" id="3.40.50.1820:FF:000057">
    <property type="entry name" value="Lipase"/>
    <property type="match status" value="1"/>
</dbReference>
<feature type="domain" description="Partial AB-hydrolase lipase" evidence="9">
    <location>
        <begin position="36"/>
        <end position="96"/>
    </location>
</feature>
<comment type="similarity">
    <text evidence="1 7">Belongs to the AB hydrolase superfamily. Lipase family.</text>
</comment>
<dbReference type="InterPro" id="IPR029058">
    <property type="entry name" value="AB_hydrolase_fold"/>
</dbReference>
<dbReference type="AlphaFoldDB" id="A0A1I7S4I0"/>
<evidence type="ECO:0000256" key="5">
    <source>
        <dbReference type="ARBA" id="ARBA00023098"/>
    </source>
</evidence>
<reference evidence="13" key="1">
    <citation type="submission" date="2016-11" db="UniProtKB">
        <authorList>
            <consortium name="WormBaseParasite"/>
        </authorList>
    </citation>
    <scope>IDENTIFICATION</scope>
</reference>
<evidence type="ECO:0000256" key="6">
    <source>
        <dbReference type="ARBA" id="ARBA00023180"/>
    </source>
</evidence>
<evidence type="ECO:0000256" key="4">
    <source>
        <dbReference type="ARBA" id="ARBA00022963"/>
    </source>
</evidence>
<dbReference type="EMBL" id="CAJFDI010000004">
    <property type="protein sequence ID" value="CAD5227168.1"/>
    <property type="molecule type" value="Genomic_DNA"/>
</dbReference>
<dbReference type="Pfam" id="PF04083">
    <property type="entry name" value="Abhydro_lipase"/>
    <property type="match status" value="1"/>
</dbReference>
<dbReference type="EMBL" id="CAJFCV020000004">
    <property type="protein sequence ID" value="CAG9117116.1"/>
    <property type="molecule type" value="Genomic_DNA"/>
</dbReference>
<dbReference type="InterPro" id="IPR006693">
    <property type="entry name" value="AB_hydrolase_lipase"/>
</dbReference>
<dbReference type="Proteomes" id="UP000095284">
    <property type="component" value="Unplaced"/>
</dbReference>
<dbReference type="GO" id="GO:0016042">
    <property type="term" value="P:lipid catabolic process"/>
    <property type="evidence" value="ECO:0007669"/>
    <property type="project" value="UniProtKB-KW"/>
</dbReference>
<evidence type="ECO:0000313" key="12">
    <source>
        <dbReference type="Proteomes" id="UP000659654"/>
    </source>
</evidence>
<dbReference type="InterPro" id="IPR025483">
    <property type="entry name" value="Lipase_euk"/>
</dbReference>
<dbReference type="SMR" id="A0A1I7S4I0"/>
<dbReference type="Gene3D" id="3.40.50.1820">
    <property type="entry name" value="alpha/beta hydrolase"/>
    <property type="match status" value="1"/>
</dbReference>
<keyword evidence="2" id="KW-0732">Signal</keyword>
<dbReference type="SUPFAM" id="SSF53474">
    <property type="entry name" value="alpha/beta-Hydrolases"/>
    <property type="match status" value="1"/>
</dbReference>
<dbReference type="OrthoDB" id="9974421at2759"/>